<protein>
    <recommendedName>
        <fullName evidence="2">Resolvase-like protein</fullName>
    </recommendedName>
</protein>
<name>A0AAU8JQ82_9ACTN</name>
<accession>A0AAU8JQ82</accession>
<dbReference type="AlphaFoldDB" id="A0AAU8JQ82"/>
<evidence type="ECO:0000313" key="1">
    <source>
        <dbReference type="EMBL" id="XCM77516.1"/>
    </source>
</evidence>
<dbReference type="RefSeq" id="WP_354637135.1">
    <property type="nucleotide sequence ID" value="NZ_CP159872.1"/>
</dbReference>
<sequence length="51" mass="5693">MIDRKVDRRHIVPLLECLLRDGNGAARQLRQLRAVGRDGLVTVHTDQTAGT</sequence>
<dbReference type="KEGG" id="kcm:ABWK59_00380"/>
<organism evidence="1">
    <name type="scientific">Kitasatospora camelliae</name>
    <dbReference type="NCBI Taxonomy" id="3156397"/>
    <lineage>
        <taxon>Bacteria</taxon>
        <taxon>Bacillati</taxon>
        <taxon>Actinomycetota</taxon>
        <taxon>Actinomycetes</taxon>
        <taxon>Kitasatosporales</taxon>
        <taxon>Streptomycetaceae</taxon>
        <taxon>Kitasatospora</taxon>
    </lineage>
</organism>
<dbReference type="EMBL" id="CP159872">
    <property type="protein sequence ID" value="XCM77516.1"/>
    <property type="molecule type" value="Genomic_DNA"/>
</dbReference>
<evidence type="ECO:0008006" key="2">
    <source>
        <dbReference type="Google" id="ProtNLM"/>
    </source>
</evidence>
<reference evidence="1" key="1">
    <citation type="submission" date="2024-06" db="EMBL/GenBank/DDBJ databases">
        <title>The genome sequences of Kitasatospora sp. strain HUAS MG31.</title>
        <authorList>
            <person name="Mo P."/>
        </authorList>
    </citation>
    <scope>NUCLEOTIDE SEQUENCE</scope>
    <source>
        <strain evidence="1">HUAS MG31</strain>
    </source>
</reference>
<gene>
    <name evidence="1" type="ORF">ABWK59_00380</name>
</gene>
<proteinExistence type="predicted"/>